<dbReference type="GO" id="GO:0039615">
    <property type="term" value="C:T=1 icosahedral viral capsid"/>
    <property type="evidence" value="ECO:0007669"/>
    <property type="project" value="UniProtKB-KW"/>
</dbReference>
<evidence type="ECO:0000256" key="6">
    <source>
        <dbReference type="SAM" id="MobiDB-lite"/>
    </source>
</evidence>
<accession>A0A0B5CMV4</accession>
<feature type="compositionally biased region" description="Low complexity" evidence="6">
    <location>
        <begin position="391"/>
        <end position="403"/>
    </location>
</feature>
<evidence type="ECO:0000256" key="2">
    <source>
        <dbReference type="ARBA" id="ARBA00005398"/>
    </source>
</evidence>
<feature type="region of interest" description="Disordered" evidence="6">
    <location>
        <begin position="219"/>
        <end position="246"/>
    </location>
</feature>
<evidence type="ECO:0000259" key="7">
    <source>
        <dbReference type="Pfam" id="PF00740"/>
    </source>
</evidence>
<protein>
    <submittedName>
        <fullName evidence="9">Structural protein</fullName>
    </submittedName>
</protein>
<keyword evidence="4" id="KW-0167">Capsid protein</keyword>
<comment type="subcellular location">
    <subcellularLocation>
        <location evidence="1">Virion</location>
    </subcellularLocation>
</comment>
<proteinExistence type="inferred from homology"/>
<evidence type="ECO:0000256" key="5">
    <source>
        <dbReference type="ARBA" id="ARBA00022844"/>
    </source>
</evidence>
<keyword evidence="5" id="KW-0946">Virion</keyword>
<dbReference type="GO" id="GO:0005198">
    <property type="term" value="F:structural molecule activity"/>
    <property type="evidence" value="ECO:0007669"/>
    <property type="project" value="InterPro"/>
</dbReference>
<feature type="domain" description="Phospholipase A2-like" evidence="8">
    <location>
        <begin position="229"/>
        <end position="292"/>
    </location>
</feature>
<dbReference type="SUPFAM" id="SSF88645">
    <property type="entry name" value="ssDNA viruses"/>
    <property type="match status" value="1"/>
</dbReference>
<evidence type="ECO:0000256" key="1">
    <source>
        <dbReference type="ARBA" id="ARBA00004328"/>
    </source>
</evidence>
<keyword evidence="3" id="KW-1140">T=1 icosahedral capsid protein</keyword>
<reference evidence="9" key="1">
    <citation type="journal article" date="2015" name="J. Virol.">
        <title>A metagenomics and case-control study to identify viruses associated with bovine respiratory disease.</title>
        <authorList>
            <person name="Ng T.F."/>
            <person name="Kondov N.O."/>
            <person name="Deng X."/>
            <person name="Van Eenennaam A."/>
            <person name="Neibergs H.L."/>
            <person name="Delwart E."/>
        </authorList>
    </citation>
    <scope>NUCLEOTIDE SEQUENCE</scope>
    <source>
        <strain evidence="9">BSRI</strain>
    </source>
</reference>
<organism evidence="9">
    <name type="scientific">bovine parvovirus 2</name>
    <dbReference type="NCBI Taxonomy" id="172296"/>
    <lineage>
        <taxon>Viruses</taxon>
        <taxon>Monodnaviria</taxon>
        <taxon>Shotokuvirae</taxon>
        <taxon>Cossaviricota</taxon>
        <taxon>Quintoviricetes</taxon>
        <taxon>Piccovirales</taxon>
        <taxon>Parvoviridae</taxon>
        <taxon>Parvovirinae</taxon>
        <taxon>Copiparvovirus</taxon>
        <taxon>Copiparvovirus ungulate1</taxon>
    </lineage>
</organism>
<feature type="region of interest" description="Disordered" evidence="6">
    <location>
        <begin position="357"/>
        <end position="410"/>
    </location>
</feature>
<dbReference type="InterPro" id="IPR016184">
    <property type="entry name" value="Capsid/spike_ssDNA_virus"/>
</dbReference>
<name>A0A0B5CMV4_9VIRU</name>
<evidence type="ECO:0000256" key="4">
    <source>
        <dbReference type="ARBA" id="ARBA00022561"/>
    </source>
</evidence>
<comment type="similarity">
    <text evidence="2">Belongs to the parvoviridae capsid protein family.</text>
</comment>
<dbReference type="Pfam" id="PF00740">
    <property type="entry name" value="VP1_2"/>
    <property type="match status" value="2"/>
</dbReference>
<dbReference type="InterPro" id="IPR001403">
    <property type="entry name" value="Parvovirus_coat"/>
</dbReference>
<dbReference type="Gene3D" id="2.170.30.10">
    <property type="entry name" value="Parvovirus coat protein VP1/VP2"/>
    <property type="match status" value="1"/>
</dbReference>
<dbReference type="EMBL" id="KP264971">
    <property type="protein sequence ID" value="AJE25860.1"/>
    <property type="molecule type" value="Genomic_DNA"/>
</dbReference>
<feature type="region of interest" description="Disordered" evidence="6">
    <location>
        <begin position="130"/>
        <end position="159"/>
    </location>
</feature>
<feature type="domain" description="Coat protein VP1/VP2 Parvovirus" evidence="7">
    <location>
        <begin position="447"/>
        <end position="702"/>
    </location>
</feature>
<evidence type="ECO:0000313" key="9">
    <source>
        <dbReference type="EMBL" id="AJE25860.1"/>
    </source>
</evidence>
<dbReference type="InterPro" id="IPR036952">
    <property type="entry name" value="VP1/VP2"/>
</dbReference>
<dbReference type="InterPro" id="IPR013607">
    <property type="entry name" value="Phospholipase_A2-like"/>
</dbReference>
<evidence type="ECO:0000256" key="3">
    <source>
        <dbReference type="ARBA" id="ARBA00022431"/>
    </source>
</evidence>
<evidence type="ECO:0000259" key="8">
    <source>
        <dbReference type="Pfam" id="PF08398"/>
    </source>
</evidence>
<feature type="domain" description="Coat protein VP1/VP2 Parvovirus" evidence="7">
    <location>
        <begin position="889"/>
        <end position="994"/>
    </location>
</feature>
<dbReference type="Pfam" id="PF08398">
    <property type="entry name" value="Phospholip_A2_4"/>
    <property type="match status" value="1"/>
</dbReference>
<sequence>MAFRLGGGLTGDAGIHRLESLTGKTHYKDKYWYPDDYVYTTGNQKEEEKIVAKLLLDPNAQVIEHGNSKWSFRYGPEWRALGYLPHTDDINYTGLSYYKGPGLELLHGTQELPPDQKRGPETLMGVKTDTEDSTLLEPMTNDPHFKKPKPPTDTSDTPKPLTPWQLANKIGPDYTRQLLTLSGHDFTGRTPPVHIPDPGIREGLSELEQQSKLLERVQAGEGDEKPRGGLTLPGHRYVGPGGELPAGRPMSKLDEIAARHDIGYHTEIKHGHNPYYWYNFYDEQMIEDINENLDQIAKEGESWLANFILATWKTKATFMNPLGILLEHIQPDWATYYDPNNTHHQQWVAFQRAFTQHGTVSTDRPKTPPPPDPETAPSPAKKPRTESPNKSASCSADMSSGSCEISSTQCTNDEDMDINQTTVCGMPSSTTDSTIGNTGVQGTGDCAGGGGGGQLRTNKWLGGISWSANTFTTYQTRRCILQPFTNKYTFTSSVDSTPGITVTTPWYYIDLNCFYSHIPPSTMQEIIETTDGFKPLTLTVTITEIVGKDVSCTTTSSGVPNTVTDSQSATLLLHRDDHYELPYVLGGGQETVPEHLPGDWYKLPQYCYTTVGMESPWGNWRSASGTECAGNAWTVNCTNYFSTQDSELFLLENLVNTQLHPGGSWTSTYKFPHLPMAYTTQYPWSTRRQDNPCQKQRIVAVRNCCSSTSTDANKKQVIEVDQDQADMGFFRKPTMWLPANRHRDGDCQIIPPKDRQYHLLPVRSGLPPVIVVRQGIFNPLPATGVFGLTSGTEQPGPPTEDKAVITPGGTTVLTSNTLTVKRKHKYKNQNHDVHTVYEGKQEQKRLYQLVIQRERGVGGPAEPNHVQERIIGSTGENLPGSRYPLQSEITYGQHTGAVEESESGFYEFQIWERNPNTDLGKGGHKPPLAQWAMEKPPPTIYLRMLPMPCAPCKNKYTKSPGMKGIINSYITFQLQYSIKWAYTPRTHTRRWNPTSPALLPPPLPGSTVVYNLDSQKWSSDNQYTLAAESWQFKNRLRHNR</sequence>
<feature type="compositionally biased region" description="Pro residues" evidence="6">
    <location>
        <begin position="367"/>
        <end position="376"/>
    </location>
</feature>